<sequence>MTETHAFRVAELPQNAATAFDFSPDAEARARIAAELDLSALRKLRFTGKITAQGRRDWLLEGQLGATVVQPCVVTLEPVTTRIDTAVRRLYVAESAPPEGIEIEMPEDDNAEPLGPEIDAAAVMIEALELALPLYPRAEGAALGEAVFTEPDKQAMRDEDTRPFAGLASLRDALKDKP</sequence>
<feature type="region of interest" description="Disordered" evidence="1">
    <location>
        <begin position="150"/>
        <end position="178"/>
    </location>
</feature>
<organism evidence="2 3">
    <name type="scientific">Pseudodonghicola xiamenensis</name>
    <dbReference type="NCBI Taxonomy" id="337702"/>
    <lineage>
        <taxon>Bacteria</taxon>
        <taxon>Pseudomonadati</taxon>
        <taxon>Pseudomonadota</taxon>
        <taxon>Alphaproteobacteria</taxon>
        <taxon>Rhodobacterales</taxon>
        <taxon>Paracoccaceae</taxon>
        <taxon>Pseudodonghicola</taxon>
    </lineage>
</organism>
<dbReference type="RefSeq" id="WP_028092051.1">
    <property type="nucleotide sequence ID" value="NZ_BNAP01000001.1"/>
</dbReference>
<evidence type="ECO:0008006" key="4">
    <source>
        <dbReference type="Google" id="ProtNLM"/>
    </source>
</evidence>
<evidence type="ECO:0000256" key="1">
    <source>
        <dbReference type="SAM" id="MobiDB-lite"/>
    </source>
</evidence>
<gene>
    <name evidence="2" type="ORF">GCM10010961_02910</name>
</gene>
<dbReference type="Proteomes" id="UP000611500">
    <property type="component" value="Unassembled WGS sequence"/>
</dbReference>
<comment type="caution">
    <text evidence="2">The sequence shown here is derived from an EMBL/GenBank/DDBJ whole genome shotgun (WGS) entry which is preliminary data.</text>
</comment>
<feature type="compositionally biased region" description="Basic and acidic residues" evidence="1">
    <location>
        <begin position="150"/>
        <end position="162"/>
    </location>
</feature>
<protein>
    <recommendedName>
        <fullName evidence="4">DUF177 domain-containing protein</fullName>
    </recommendedName>
</protein>
<dbReference type="Pfam" id="PF02620">
    <property type="entry name" value="YceD"/>
    <property type="match status" value="1"/>
</dbReference>
<name>A0A8J3MAW4_9RHOB</name>
<reference evidence="2" key="1">
    <citation type="journal article" date="2014" name="Int. J. Syst. Evol. Microbiol.">
        <title>Complete genome sequence of Corynebacterium casei LMG S-19264T (=DSM 44701T), isolated from a smear-ripened cheese.</title>
        <authorList>
            <consortium name="US DOE Joint Genome Institute (JGI-PGF)"/>
            <person name="Walter F."/>
            <person name="Albersmeier A."/>
            <person name="Kalinowski J."/>
            <person name="Ruckert C."/>
        </authorList>
    </citation>
    <scope>NUCLEOTIDE SEQUENCE</scope>
    <source>
        <strain evidence="2">CGMCC 1.7081</strain>
    </source>
</reference>
<keyword evidence="3" id="KW-1185">Reference proteome</keyword>
<proteinExistence type="predicted"/>
<reference evidence="2" key="2">
    <citation type="submission" date="2020-09" db="EMBL/GenBank/DDBJ databases">
        <authorList>
            <person name="Sun Q."/>
            <person name="Zhou Y."/>
        </authorList>
    </citation>
    <scope>NUCLEOTIDE SEQUENCE</scope>
    <source>
        <strain evidence="2">CGMCC 1.7081</strain>
    </source>
</reference>
<evidence type="ECO:0000313" key="2">
    <source>
        <dbReference type="EMBL" id="GHG80102.1"/>
    </source>
</evidence>
<accession>A0A8J3MAW4</accession>
<dbReference type="AlphaFoldDB" id="A0A8J3MAW4"/>
<dbReference type="InterPro" id="IPR003772">
    <property type="entry name" value="YceD"/>
</dbReference>
<dbReference type="EMBL" id="BNAP01000001">
    <property type="protein sequence ID" value="GHG80102.1"/>
    <property type="molecule type" value="Genomic_DNA"/>
</dbReference>
<evidence type="ECO:0000313" key="3">
    <source>
        <dbReference type="Proteomes" id="UP000611500"/>
    </source>
</evidence>